<comment type="caution">
    <text evidence="2">The sequence shown here is derived from an EMBL/GenBank/DDBJ whole genome shotgun (WGS) entry which is preliminary data.</text>
</comment>
<keyword evidence="1" id="KW-0732">Signal</keyword>
<gene>
    <name evidence="2" type="ORF">CMUS01_13992</name>
</gene>
<protein>
    <submittedName>
        <fullName evidence="2">Uncharacterized protein</fullName>
    </submittedName>
</protein>
<name>A0A8H6J809_9PEZI</name>
<feature type="signal peptide" evidence="1">
    <location>
        <begin position="1"/>
        <end position="22"/>
    </location>
</feature>
<feature type="chain" id="PRO_5034765780" evidence="1">
    <location>
        <begin position="23"/>
        <end position="81"/>
    </location>
</feature>
<evidence type="ECO:0000256" key="1">
    <source>
        <dbReference type="SAM" id="SignalP"/>
    </source>
</evidence>
<evidence type="ECO:0000313" key="3">
    <source>
        <dbReference type="Proteomes" id="UP000639643"/>
    </source>
</evidence>
<dbReference type="Proteomes" id="UP000639643">
    <property type="component" value="Unassembled WGS sequence"/>
</dbReference>
<keyword evidence="3" id="KW-1185">Reference proteome</keyword>
<organism evidence="2 3">
    <name type="scientific">Colletotrichum musicola</name>
    <dbReference type="NCBI Taxonomy" id="2175873"/>
    <lineage>
        <taxon>Eukaryota</taxon>
        <taxon>Fungi</taxon>
        <taxon>Dikarya</taxon>
        <taxon>Ascomycota</taxon>
        <taxon>Pezizomycotina</taxon>
        <taxon>Sordariomycetes</taxon>
        <taxon>Hypocreomycetidae</taxon>
        <taxon>Glomerellales</taxon>
        <taxon>Glomerellaceae</taxon>
        <taxon>Colletotrichum</taxon>
        <taxon>Colletotrichum orchidearum species complex</taxon>
    </lineage>
</organism>
<dbReference type="AlphaFoldDB" id="A0A8H6J809"/>
<sequence length="81" mass="9036">MEPLLTFEFTLIFVLTARSTQARRARRSQRDQLNRNTFRHKFQGVAEGDKDVIRSLQGGAFQGVVAPRTAAEAAAMTALRS</sequence>
<evidence type="ECO:0000313" key="2">
    <source>
        <dbReference type="EMBL" id="KAF6808003.1"/>
    </source>
</evidence>
<dbReference type="EMBL" id="WIGM01000952">
    <property type="protein sequence ID" value="KAF6808003.1"/>
    <property type="molecule type" value="Genomic_DNA"/>
</dbReference>
<accession>A0A8H6J809</accession>
<reference evidence="2" key="1">
    <citation type="journal article" date="2020" name="Phytopathology">
        <title>Genome Sequence Resources of Colletotrichum truncatum, C. plurivorum, C. musicola, and C. sojae: Four Species Pathogenic to Soybean (Glycine max).</title>
        <authorList>
            <person name="Rogerio F."/>
            <person name="Boufleur T.R."/>
            <person name="Ciampi-Guillardi M."/>
            <person name="Sukno S.A."/>
            <person name="Thon M.R."/>
            <person name="Massola Junior N.S."/>
            <person name="Baroncelli R."/>
        </authorList>
    </citation>
    <scope>NUCLEOTIDE SEQUENCE</scope>
    <source>
        <strain evidence="2">LFN0074</strain>
    </source>
</reference>
<proteinExistence type="predicted"/>